<accession>A0A091DNB2</accession>
<dbReference type="AlphaFoldDB" id="A0A091DNB2"/>
<dbReference type="Proteomes" id="UP000028990">
    <property type="component" value="Unassembled WGS sequence"/>
</dbReference>
<evidence type="ECO:0000313" key="1">
    <source>
        <dbReference type="EMBL" id="KFO31978.1"/>
    </source>
</evidence>
<sequence>MSLGIHIKVCTGKAQRPSGRSLKVCSGGLKDLLWNRETTSKMKIKIEALQKEDSSQSCFEEKPSKSSFFRQINSMQLSPPGLFLCHWQQSSGGSSTPATLLTQFSVMFPLKLTMSSCTAISKWR</sequence>
<protein>
    <submittedName>
        <fullName evidence="1">Uncharacterized protein</fullName>
    </submittedName>
</protein>
<dbReference type="EMBL" id="KN122228">
    <property type="protein sequence ID" value="KFO31978.1"/>
    <property type="molecule type" value="Genomic_DNA"/>
</dbReference>
<keyword evidence="2" id="KW-1185">Reference proteome</keyword>
<proteinExistence type="predicted"/>
<gene>
    <name evidence="1" type="ORF">H920_06547</name>
</gene>
<reference evidence="1 2" key="1">
    <citation type="submission" date="2013-11" db="EMBL/GenBank/DDBJ databases">
        <title>The Damaraland mole rat (Fukomys damarensis) genome and evolution of African mole rats.</title>
        <authorList>
            <person name="Gladyshev V.N."/>
            <person name="Fang X."/>
        </authorList>
    </citation>
    <scope>NUCLEOTIDE SEQUENCE [LARGE SCALE GENOMIC DNA]</scope>
    <source>
        <tissue evidence="1">Liver</tissue>
    </source>
</reference>
<evidence type="ECO:0000313" key="2">
    <source>
        <dbReference type="Proteomes" id="UP000028990"/>
    </source>
</evidence>
<name>A0A091DNB2_FUKDA</name>
<organism evidence="1 2">
    <name type="scientific">Fukomys damarensis</name>
    <name type="common">Damaraland mole rat</name>
    <name type="synonym">Cryptomys damarensis</name>
    <dbReference type="NCBI Taxonomy" id="885580"/>
    <lineage>
        <taxon>Eukaryota</taxon>
        <taxon>Metazoa</taxon>
        <taxon>Chordata</taxon>
        <taxon>Craniata</taxon>
        <taxon>Vertebrata</taxon>
        <taxon>Euteleostomi</taxon>
        <taxon>Mammalia</taxon>
        <taxon>Eutheria</taxon>
        <taxon>Euarchontoglires</taxon>
        <taxon>Glires</taxon>
        <taxon>Rodentia</taxon>
        <taxon>Hystricomorpha</taxon>
        <taxon>Bathyergidae</taxon>
        <taxon>Fukomys</taxon>
    </lineage>
</organism>